<dbReference type="GO" id="GO:0016491">
    <property type="term" value="F:oxidoreductase activity"/>
    <property type="evidence" value="ECO:0007669"/>
    <property type="project" value="UniProtKB-KW"/>
</dbReference>
<evidence type="ECO:0000256" key="11">
    <source>
        <dbReference type="ARBA" id="ARBA00047598"/>
    </source>
</evidence>
<gene>
    <name evidence="14" type="ORF">AJ80_04006</name>
</gene>
<evidence type="ECO:0000313" key="15">
    <source>
        <dbReference type="Proteomes" id="UP000224634"/>
    </source>
</evidence>
<evidence type="ECO:0000256" key="3">
    <source>
        <dbReference type="ARBA" id="ARBA00007588"/>
    </source>
</evidence>
<evidence type="ECO:0000256" key="8">
    <source>
        <dbReference type="ARBA" id="ARBA00022857"/>
    </source>
</evidence>
<dbReference type="STRING" id="1447883.A0A2B7YCW7"/>
<keyword evidence="15" id="KW-1185">Reference proteome</keyword>
<evidence type="ECO:0000256" key="1">
    <source>
        <dbReference type="ARBA" id="ARBA00001974"/>
    </source>
</evidence>
<feature type="region of interest" description="Disordered" evidence="13">
    <location>
        <begin position="1"/>
        <end position="26"/>
    </location>
</feature>
<evidence type="ECO:0000256" key="4">
    <source>
        <dbReference type="ARBA" id="ARBA00012881"/>
    </source>
</evidence>
<comment type="cofactor">
    <cofactor evidence="1">
        <name>FAD</name>
        <dbReference type="ChEBI" id="CHEBI:57692"/>
    </cofactor>
</comment>
<dbReference type="GO" id="GO:0006879">
    <property type="term" value="P:intracellular iron ion homeostasis"/>
    <property type="evidence" value="ECO:0007669"/>
    <property type="project" value="TreeGrafter"/>
</dbReference>
<dbReference type="InterPro" id="IPR025700">
    <property type="entry name" value="Lys/Orn_oxygenase"/>
</dbReference>
<comment type="caution">
    <text evidence="14">The sequence shown here is derived from an EMBL/GenBank/DDBJ whole genome shotgun (WGS) entry which is preliminary data.</text>
</comment>
<evidence type="ECO:0000256" key="13">
    <source>
        <dbReference type="SAM" id="MobiDB-lite"/>
    </source>
</evidence>
<evidence type="ECO:0000256" key="5">
    <source>
        <dbReference type="ARBA" id="ARBA00018612"/>
    </source>
</evidence>
<evidence type="ECO:0000256" key="7">
    <source>
        <dbReference type="ARBA" id="ARBA00022827"/>
    </source>
</evidence>
<dbReference type="SUPFAM" id="SSF51905">
    <property type="entry name" value="FAD/NAD(P)-binding domain"/>
    <property type="match status" value="2"/>
</dbReference>
<evidence type="ECO:0000256" key="2">
    <source>
        <dbReference type="ARBA" id="ARBA00004924"/>
    </source>
</evidence>
<keyword evidence="7" id="KW-0274">FAD</keyword>
<reference evidence="14 15" key="1">
    <citation type="submission" date="2017-10" db="EMBL/GenBank/DDBJ databases">
        <title>Comparative genomics in systemic dimorphic fungi from Ajellomycetaceae.</title>
        <authorList>
            <person name="Munoz J.F."/>
            <person name="Mcewen J.G."/>
            <person name="Clay O.K."/>
            <person name="Cuomo C.A."/>
        </authorList>
    </citation>
    <scope>NUCLEOTIDE SEQUENCE [LARGE SCALE GENOMIC DNA]</scope>
    <source>
        <strain evidence="14 15">UAMH7299</strain>
    </source>
</reference>
<evidence type="ECO:0000256" key="9">
    <source>
        <dbReference type="ARBA" id="ARBA00023002"/>
    </source>
</evidence>
<evidence type="ECO:0000313" key="14">
    <source>
        <dbReference type="EMBL" id="PGH19366.1"/>
    </source>
</evidence>
<comment type="catalytic activity">
    <reaction evidence="12">
        <text>L-ornithine + NADH + O2 = N(5)-hydroxy-L-ornithine + NAD(+) + H2O</text>
        <dbReference type="Rhea" id="RHEA:41512"/>
        <dbReference type="ChEBI" id="CHEBI:15377"/>
        <dbReference type="ChEBI" id="CHEBI:15379"/>
        <dbReference type="ChEBI" id="CHEBI:46911"/>
        <dbReference type="ChEBI" id="CHEBI:57540"/>
        <dbReference type="ChEBI" id="CHEBI:57945"/>
        <dbReference type="ChEBI" id="CHEBI:78275"/>
        <dbReference type="EC" id="1.14.13.196"/>
    </reaction>
</comment>
<comment type="catalytic activity">
    <reaction evidence="11">
        <text>L-ornithine + NADPH + O2 = N(5)-hydroxy-L-ornithine + NADP(+) + H2O</text>
        <dbReference type="Rhea" id="RHEA:41508"/>
        <dbReference type="ChEBI" id="CHEBI:15377"/>
        <dbReference type="ChEBI" id="CHEBI:15379"/>
        <dbReference type="ChEBI" id="CHEBI:46911"/>
        <dbReference type="ChEBI" id="CHEBI:57783"/>
        <dbReference type="ChEBI" id="CHEBI:58349"/>
        <dbReference type="ChEBI" id="CHEBI:78275"/>
        <dbReference type="EC" id="1.14.13.196"/>
    </reaction>
</comment>
<keyword evidence="6" id="KW-0285">Flavoprotein</keyword>
<dbReference type="EC" id="1.14.13.196" evidence="4"/>
<proteinExistence type="inferred from homology"/>
<evidence type="ECO:0000256" key="12">
    <source>
        <dbReference type="ARBA" id="ARBA00049248"/>
    </source>
</evidence>
<dbReference type="PANTHER" id="PTHR42802:SF1">
    <property type="entry name" value="L-ORNITHINE N(5)-MONOOXYGENASE"/>
    <property type="match status" value="1"/>
</dbReference>
<organism evidence="14 15">
    <name type="scientific">Polytolypa hystricis (strain UAMH7299)</name>
    <dbReference type="NCBI Taxonomy" id="1447883"/>
    <lineage>
        <taxon>Eukaryota</taxon>
        <taxon>Fungi</taxon>
        <taxon>Dikarya</taxon>
        <taxon>Ascomycota</taxon>
        <taxon>Pezizomycotina</taxon>
        <taxon>Eurotiomycetes</taxon>
        <taxon>Eurotiomycetidae</taxon>
        <taxon>Onygenales</taxon>
        <taxon>Onygenales incertae sedis</taxon>
        <taxon>Polytolypa</taxon>
    </lineage>
</organism>
<keyword evidence="9" id="KW-0560">Oxidoreductase</keyword>
<dbReference type="Pfam" id="PF13434">
    <property type="entry name" value="Lys_Orn_oxgnase"/>
    <property type="match status" value="1"/>
</dbReference>
<feature type="compositionally biased region" description="Polar residues" evidence="13">
    <location>
        <begin position="1"/>
        <end position="14"/>
    </location>
</feature>
<keyword evidence="8" id="KW-0521">NADP</keyword>
<dbReference type="EMBL" id="PDNA01000048">
    <property type="protein sequence ID" value="PGH19366.1"/>
    <property type="molecule type" value="Genomic_DNA"/>
</dbReference>
<dbReference type="AlphaFoldDB" id="A0A2B7YCW7"/>
<comment type="similarity">
    <text evidence="3">Belongs to the lysine N(6)-hydroxylase/L-ornithine N(5)-oxygenase family.</text>
</comment>
<accession>A0A2B7YCW7</accession>
<evidence type="ECO:0000256" key="6">
    <source>
        <dbReference type="ARBA" id="ARBA00022630"/>
    </source>
</evidence>
<name>A0A2B7YCW7_POLH7</name>
<dbReference type="PANTHER" id="PTHR42802">
    <property type="entry name" value="MONOOXYGENASE"/>
    <property type="match status" value="1"/>
</dbReference>
<protein>
    <recommendedName>
        <fullName evidence="5">L-ornithine N(5)-monooxygenase</fullName>
        <ecNumber evidence="4">1.14.13.196</ecNumber>
    </recommendedName>
    <alternativeName>
        <fullName evidence="10">L-ornithine N(5)-oxygenase</fullName>
    </alternativeName>
</protein>
<dbReference type="Gene3D" id="3.50.50.60">
    <property type="entry name" value="FAD/NAD(P)-binding domain"/>
    <property type="match status" value="1"/>
</dbReference>
<evidence type="ECO:0000256" key="10">
    <source>
        <dbReference type="ARBA" id="ARBA00030351"/>
    </source>
</evidence>
<dbReference type="InterPro" id="IPR036188">
    <property type="entry name" value="FAD/NAD-bd_sf"/>
</dbReference>
<sequence length="473" mass="52795">MESVLKTTTVQGGSNPLPEDSKSKGLGSSSKYDIVCAGFGAAALSIAIAMRERGYKGRVLFLERQAEFGWHTGMLLPGTKMQISYLKDLATMRDPRSHFTFLNYLHTKGRLVHFTNLSTHTPFREEFNDYMKWCASHFNDLVQYNQEVVSISAVESRAGWAAESFKVVARDVKSGELRELVTKHVIVANGGEAAIPHGFMQHYGRNTVIHSSTYLKVVPQQFKQPTSRYRFAVVGGGQSAVEISEDIASRYPNAQVDIITKSSALHPSDDSPFVNEIFDPSSVDSFYALNRSAREKQLCDNKATNYGVVRLPLIESIYEKLYRQKLLDPNPSNWPLRVIAEREVRGLQEVGKNQVTLELKHSRTGETEVTSEKYDLVILATGYKRNPFLNVLKPLQSVLETQSSGEQFGVDRNYRLRFAEGKVGRDAGVWLQGCCESSHGLSDSLLSILATRSAELLDSISSSSKFAQDYARL</sequence>
<dbReference type="OrthoDB" id="3519933at2759"/>
<dbReference type="Proteomes" id="UP000224634">
    <property type="component" value="Unassembled WGS sequence"/>
</dbReference>
<comment type="pathway">
    <text evidence="2">Siderophore biosynthesis.</text>
</comment>